<accession>A0A835YQ15</accession>
<evidence type="ECO:0000256" key="1">
    <source>
        <dbReference type="SAM" id="MobiDB-lite"/>
    </source>
</evidence>
<reference evidence="2" key="1">
    <citation type="submission" date="2021-02" db="EMBL/GenBank/DDBJ databases">
        <title>First Annotated Genome of the Yellow-green Alga Tribonema minus.</title>
        <authorList>
            <person name="Mahan K.M."/>
        </authorList>
    </citation>
    <scope>NUCLEOTIDE SEQUENCE</scope>
    <source>
        <strain evidence="2">UTEX B ZZ1240</strain>
    </source>
</reference>
<evidence type="ECO:0000313" key="3">
    <source>
        <dbReference type="Proteomes" id="UP000664859"/>
    </source>
</evidence>
<evidence type="ECO:0000313" key="2">
    <source>
        <dbReference type="EMBL" id="KAG5177590.1"/>
    </source>
</evidence>
<dbReference type="Pfam" id="PF12527">
    <property type="entry name" value="DUF3727"/>
    <property type="match status" value="1"/>
</dbReference>
<proteinExistence type="predicted"/>
<organism evidence="2 3">
    <name type="scientific">Tribonema minus</name>
    <dbReference type="NCBI Taxonomy" id="303371"/>
    <lineage>
        <taxon>Eukaryota</taxon>
        <taxon>Sar</taxon>
        <taxon>Stramenopiles</taxon>
        <taxon>Ochrophyta</taxon>
        <taxon>PX clade</taxon>
        <taxon>Xanthophyceae</taxon>
        <taxon>Tribonematales</taxon>
        <taxon>Tribonemataceae</taxon>
        <taxon>Tribonema</taxon>
    </lineage>
</organism>
<protein>
    <recommendedName>
        <fullName evidence="4">DUF3727 domain-containing protein</fullName>
    </recommendedName>
</protein>
<dbReference type="EMBL" id="JAFCMP010000524">
    <property type="protein sequence ID" value="KAG5177590.1"/>
    <property type="molecule type" value="Genomic_DNA"/>
</dbReference>
<keyword evidence="3" id="KW-1185">Reference proteome</keyword>
<dbReference type="OrthoDB" id="10342558at2759"/>
<feature type="region of interest" description="Disordered" evidence="1">
    <location>
        <begin position="86"/>
        <end position="111"/>
    </location>
</feature>
<dbReference type="InterPro" id="IPR022203">
    <property type="entry name" value="DUF3727"/>
</dbReference>
<comment type="caution">
    <text evidence="2">The sequence shown here is derived from an EMBL/GenBank/DDBJ whole genome shotgun (WGS) entry which is preliminary data.</text>
</comment>
<name>A0A835YQ15_9STRA</name>
<gene>
    <name evidence="2" type="ORF">JKP88DRAFT_265038</name>
</gene>
<dbReference type="Proteomes" id="UP000664859">
    <property type="component" value="Unassembled WGS sequence"/>
</dbReference>
<evidence type="ECO:0008006" key="4">
    <source>
        <dbReference type="Google" id="ProtNLM"/>
    </source>
</evidence>
<dbReference type="AlphaFoldDB" id="A0A835YQ15"/>
<sequence>MRQETGRVVECYPDVFAVVNGQKYLVGHPCDWCVSIGKPDAEGNLEPIPLEGELMDEVFSTLQTMLEEDDVHLFRTPVTLTLQGEFLEDGYEGDEEDDLGEDDYDDEDEDENDGLQFDIIEEGDGQDPGDFEEEELEPTDIDADNVELIASFWHEGAEYSLVRHLDPILLVAKPSQEGDGRYALVSEAEAADVNPVLERLLEKEFS</sequence>